<dbReference type="OrthoDB" id="6127067at2759"/>
<keyword evidence="3" id="KW-0963">Cytoplasm</keyword>
<accession>A0A1W0WF40</accession>
<evidence type="ECO:0000313" key="11">
    <source>
        <dbReference type="Proteomes" id="UP000192578"/>
    </source>
</evidence>
<keyword evidence="4" id="KW-0547">Nucleotide-binding</keyword>
<evidence type="ECO:0000259" key="9">
    <source>
        <dbReference type="PROSITE" id="PS50125"/>
    </source>
</evidence>
<keyword evidence="5" id="KW-0342">GTP-binding</keyword>
<dbReference type="InterPro" id="IPR011645">
    <property type="entry name" value="HNOB_dom_associated"/>
</dbReference>
<dbReference type="GO" id="GO:0008074">
    <property type="term" value="C:guanylate cyclase complex, soluble"/>
    <property type="evidence" value="ECO:0007669"/>
    <property type="project" value="TreeGrafter"/>
</dbReference>
<dbReference type="GO" id="GO:0070026">
    <property type="term" value="F:nitric oxide binding"/>
    <property type="evidence" value="ECO:0007669"/>
    <property type="project" value="TreeGrafter"/>
</dbReference>
<dbReference type="GO" id="GO:0070482">
    <property type="term" value="P:response to oxygen levels"/>
    <property type="evidence" value="ECO:0007669"/>
    <property type="project" value="TreeGrafter"/>
</dbReference>
<dbReference type="InterPro" id="IPR042463">
    <property type="entry name" value="HNOB_dom_associated_sf"/>
</dbReference>
<dbReference type="PANTHER" id="PTHR45655">
    <property type="entry name" value="GUANYLATE CYCLASE SOLUBLE SUBUNIT BETA-2"/>
    <property type="match status" value="1"/>
</dbReference>
<evidence type="ECO:0000256" key="5">
    <source>
        <dbReference type="ARBA" id="ARBA00023134"/>
    </source>
</evidence>
<dbReference type="GO" id="GO:0019826">
    <property type="term" value="F:oxygen sensor activity"/>
    <property type="evidence" value="ECO:0007669"/>
    <property type="project" value="TreeGrafter"/>
</dbReference>
<dbReference type="InterPro" id="IPR038158">
    <property type="entry name" value="H-NOX_domain_sf"/>
</dbReference>
<protein>
    <recommendedName>
        <fullName evidence="2">guanylate cyclase</fullName>
        <ecNumber evidence="2">4.6.1.2</ecNumber>
    </recommendedName>
</protein>
<dbReference type="Gene3D" id="3.90.1520.10">
    <property type="entry name" value="H-NOX domain"/>
    <property type="match status" value="1"/>
</dbReference>
<sequence length="629" mass="71332">MYGLLLEAIAEFIRKSYGEDAWTDIQRASKIENIGSFGIHDIYAENLIPRIVDVSSKHLNISKDELLGRFGEMFVSFVEQYGYEKILRVLGRHFRDFLNGLDNLHEYLRFGYPKIKPPSFFVEKETSHGLVLHYRSRRRYDGYVPYVCGQLKAVAKKFYRKDIDIEVISHDVIGSRVHVIFDVQFDNEEFIKISMISKSAAMDRSALNVRSDLFFQMFPFHIVFDSEMIIRHVGSGLFAVKPDIIGYDITHPLIDFTWDQLIIHVNNAFELRTIDRVLRKGSEVASGENHDALGDSSGAKGDDSDSDDSNDAQSGVLLHLKGQMKPMSNWNCFCFLGTLVMTDLSVLFKAGLYLNDLSMHDSSRDLLLAGTQQSAELKLALDQEQQKSQILEDSMMRLDQERHRAAELLYQMIPRQIADQLRNGVPAEDTWQVFAAVSILFSDMYQFVNICERLTPLEVVSLLNAMYVSFDSRTEEHNVYKVETVNDSYMIVAGAPVPDDQHCSHICDMALDMLEEVKTVMNPSTGRHIEIRIGVHSGTIVGGVVGIRTPRFCLFGDPVNTASRMQSSGEPMKIHVSQQTAENLDRSVYVIEKRGPMEIKGKGTMMTYWILGKKAAANRKPSPTPPKIR</sequence>
<dbReference type="PROSITE" id="PS50125">
    <property type="entry name" value="GUANYLATE_CYCLASE_2"/>
    <property type="match status" value="1"/>
</dbReference>
<dbReference type="Pfam" id="PF00211">
    <property type="entry name" value="Guanylate_cyc"/>
    <property type="match status" value="1"/>
</dbReference>
<comment type="subcellular location">
    <subcellularLocation>
        <location evidence="1">Cytoplasm</location>
    </subcellularLocation>
</comment>
<dbReference type="Gene3D" id="3.30.450.260">
    <property type="entry name" value="Haem NO binding associated domain"/>
    <property type="match status" value="1"/>
</dbReference>
<dbReference type="Pfam" id="PF07700">
    <property type="entry name" value="HNOB"/>
    <property type="match status" value="1"/>
</dbReference>
<keyword evidence="7" id="KW-0141">cGMP biosynthesis</keyword>
<dbReference type="EC" id="4.6.1.2" evidence="2"/>
<proteinExistence type="predicted"/>
<dbReference type="SUPFAM" id="SSF111126">
    <property type="entry name" value="Ligand-binding domain in the NO signalling and Golgi transport"/>
    <property type="match status" value="1"/>
</dbReference>
<dbReference type="Gene3D" id="6.10.250.780">
    <property type="match status" value="1"/>
</dbReference>
<dbReference type="InterPro" id="IPR024096">
    <property type="entry name" value="NO_sig/Golgi_transp_ligand-bd"/>
</dbReference>
<dbReference type="GO" id="GO:0004383">
    <property type="term" value="F:guanylate cyclase activity"/>
    <property type="evidence" value="ECO:0007669"/>
    <property type="project" value="UniProtKB-EC"/>
</dbReference>
<evidence type="ECO:0000256" key="3">
    <source>
        <dbReference type="ARBA" id="ARBA00022490"/>
    </source>
</evidence>
<comment type="caution">
    <text evidence="10">The sequence shown here is derived from an EMBL/GenBank/DDBJ whole genome shotgun (WGS) entry which is preliminary data.</text>
</comment>
<dbReference type="EMBL" id="MTYJ01000115">
    <property type="protein sequence ID" value="OQV13826.1"/>
    <property type="molecule type" value="Genomic_DNA"/>
</dbReference>
<name>A0A1W0WF40_HYPEX</name>
<feature type="domain" description="Guanylate cyclase" evidence="9">
    <location>
        <begin position="438"/>
        <end position="566"/>
    </location>
</feature>
<dbReference type="Pfam" id="PF07701">
    <property type="entry name" value="HNOBA"/>
    <property type="match status" value="1"/>
</dbReference>
<dbReference type="AlphaFoldDB" id="A0A1W0WF40"/>
<organism evidence="10 11">
    <name type="scientific">Hypsibius exemplaris</name>
    <name type="common">Freshwater tardigrade</name>
    <dbReference type="NCBI Taxonomy" id="2072580"/>
    <lineage>
        <taxon>Eukaryota</taxon>
        <taxon>Metazoa</taxon>
        <taxon>Ecdysozoa</taxon>
        <taxon>Tardigrada</taxon>
        <taxon>Eutardigrada</taxon>
        <taxon>Parachela</taxon>
        <taxon>Hypsibioidea</taxon>
        <taxon>Hypsibiidae</taxon>
        <taxon>Hypsibius</taxon>
    </lineage>
</organism>
<evidence type="ECO:0000256" key="6">
    <source>
        <dbReference type="ARBA" id="ARBA00023239"/>
    </source>
</evidence>
<reference evidence="11" key="1">
    <citation type="submission" date="2017-01" db="EMBL/GenBank/DDBJ databases">
        <title>Comparative genomics of anhydrobiosis in the tardigrade Hypsibius dujardini.</title>
        <authorList>
            <person name="Yoshida Y."/>
            <person name="Koutsovoulos G."/>
            <person name="Laetsch D."/>
            <person name="Stevens L."/>
            <person name="Kumar S."/>
            <person name="Horikawa D."/>
            <person name="Ishino K."/>
            <person name="Komine S."/>
            <person name="Tomita M."/>
            <person name="Blaxter M."/>
            <person name="Arakawa K."/>
        </authorList>
    </citation>
    <scope>NUCLEOTIDE SEQUENCE [LARGE SCALE GENOMIC DNA]</scope>
    <source>
        <strain evidence="11">Z151</strain>
    </source>
</reference>
<keyword evidence="6" id="KW-0456">Lyase</keyword>
<dbReference type="GO" id="GO:0005525">
    <property type="term" value="F:GTP binding"/>
    <property type="evidence" value="ECO:0007669"/>
    <property type="project" value="UniProtKB-KW"/>
</dbReference>
<evidence type="ECO:0000313" key="10">
    <source>
        <dbReference type="EMBL" id="OQV13826.1"/>
    </source>
</evidence>
<dbReference type="InterPro" id="IPR011644">
    <property type="entry name" value="Heme_NO-bd"/>
</dbReference>
<dbReference type="Gene3D" id="3.30.70.1230">
    <property type="entry name" value="Nucleotide cyclase"/>
    <property type="match status" value="1"/>
</dbReference>
<evidence type="ECO:0000256" key="2">
    <source>
        <dbReference type="ARBA" id="ARBA00012202"/>
    </source>
</evidence>
<dbReference type="FunFam" id="3.30.70.1230:FF:000030">
    <property type="entry name" value="Si:ch211-215j19.12"/>
    <property type="match status" value="1"/>
</dbReference>
<dbReference type="GO" id="GO:0038060">
    <property type="term" value="P:nitric oxide-cGMP-mediated signaling"/>
    <property type="evidence" value="ECO:0007669"/>
    <property type="project" value="TreeGrafter"/>
</dbReference>
<dbReference type="SUPFAM" id="SSF55073">
    <property type="entry name" value="Nucleotide cyclase"/>
    <property type="match status" value="1"/>
</dbReference>
<evidence type="ECO:0000256" key="1">
    <source>
        <dbReference type="ARBA" id="ARBA00004496"/>
    </source>
</evidence>
<keyword evidence="11" id="KW-1185">Reference proteome</keyword>
<dbReference type="CDD" id="cd07302">
    <property type="entry name" value="CHD"/>
    <property type="match status" value="1"/>
</dbReference>
<dbReference type="PANTHER" id="PTHR45655:SF10">
    <property type="entry name" value="SOLUBLE GUANYLATE CYCLASE 88E"/>
    <property type="match status" value="1"/>
</dbReference>
<evidence type="ECO:0000256" key="8">
    <source>
        <dbReference type="SAM" id="MobiDB-lite"/>
    </source>
</evidence>
<evidence type="ECO:0000256" key="7">
    <source>
        <dbReference type="ARBA" id="ARBA00023293"/>
    </source>
</evidence>
<gene>
    <name evidence="10" type="ORF">BV898_11935</name>
</gene>
<evidence type="ECO:0000256" key="4">
    <source>
        <dbReference type="ARBA" id="ARBA00022741"/>
    </source>
</evidence>
<dbReference type="SMART" id="SM00044">
    <property type="entry name" value="CYCc"/>
    <property type="match status" value="1"/>
</dbReference>
<dbReference type="Proteomes" id="UP000192578">
    <property type="component" value="Unassembled WGS sequence"/>
</dbReference>
<dbReference type="InterPro" id="IPR001054">
    <property type="entry name" value="A/G_cyclase"/>
</dbReference>
<feature type="region of interest" description="Disordered" evidence="8">
    <location>
        <begin position="287"/>
        <end position="312"/>
    </location>
</feature>
<dbReference type="InterPro" id="IPR029787">
    <property type="entry name" value="Nucleotide_cyclase"/>
</dbReference>
<dbReference type="GO" id="GO:0020037">
    <property type="term" value="F:heme binding"/>
    <property type="evidence" value="ECO:0007669"/>
    <property type="project" value="InterPro"/>
</dbReference>